<dbReference type="Proteomes" id="UP001358586">
    <property type="component" value="Chromosome 4"/>
</dbReference>
<gene>
    <name evidence="2" type="ORF">PVK06_011946</name>
</gene>
<name>A0ABR0QAE9_GOSAR</name>
<comment type="caution">
    <text evidence="2">The sequence shown here is derived from an EMBL/GenBank/DDBJ whole genome shotgun (WGS) entry which is preliminary data.</text>
</comment>
<protein>
    <submittedName>
        <fullName evidence="2">Uncharacterized protein</fullName>
    </submittedName>
</protein>
<keyword evidence="3" id="KW-1185">Reference proteome</keyword>
<accession>A0ABR0QAE9</accession>
<evidence type="ECO:0000313" key="3">
    <source>
        <dbReference type="Proteomes" id="UP001358586"/>
    </source>
</evidence>
<reference evidence="2 3" key="1">
    <citation type="submission" date="2023-03" db="EMBL/GenBank/DDBJ databases">
        <title>WGS of Gossypium arboreum.</title>
        <authorList>
            <person name="Yu D."/>
        </authorList>
    </citation>
    <scope>NUCLEOTIDE SEQUENCE [LARGE SCALE GENOMIC DNA]</scope>
    <source>
        <tissue evidence="2">Leaf</tissue>
    </source>
</reference>
<dbReference type="EMBL" id="JARKNE010000004">
    <property type="protein sequence ID" value="KAK5836189.1"/>
    <property type="molecule type" value="Genomic_DNA"/>
</dbReference>
<evidence type="ECO:0000313" key="2">
    <source>
        <dbReference type="EMBL" id="KAK5836189.1"/>
    </source>
</evidence>
<organism evidence="2 3">
    <name type="scientific">Gossypium arboreum</name>
    <name type="common">Tree cotton</name>
    <name type="synonym">Gossypium nanking</name>
    <dbReference type="NCBI Taxonomy" id="29729"/>
    <lineage>
        <taxon>Eukaryota</taxon>
        <taxon>Viridiplantae</taxon>
        <taxon>Streptophyta</taxon>
        <taxon>Embryophyta</taxon>
        <taxon>Tracheophyta</taxon>
        <taxon>Spermatophyta</taxon>
        <taxon>Magnoliopsida</taxon>
        <taxon>eudicotyledons</taxon>
        <taxon>Gunneridae</taxon>
        <taxon>Pentapetalae</taxon>
        <taxon>rosids</taxon>
        <taxon>malvids</taxon>
        <taxon>Malvales</taxon>
        <taxon>Malvaceae</taxon>
        <taxon>Malvoideae</taxon>
        <taxon>Gossypium</taxon>
    </lineage>
</organism>
<proteinExistence type="predicted"/>
<sequence>MLARGLKYLSINGVEHRPSQSKSQGIFAKGLGNPTPSPYSLDASYVPEPNGTTRSLAAHQLRATSSLSHYSLGPLQGLCSLASFKVCLKNNGHPISCIQRETHPSKSSQL</sequence>
<evidence type="ECO:0000256" key="1">
    <source>
        <dbReference type="SAM" id="MobiDB-lite"/>
    </source>
</evidence>
<feature type="region of interest" description="Disordered" evidence="1">
    <location>
        <begin position="13"/>
        <end position="43"/>
    </location>
</feature>